<feature type="transmembrane region" description="Helical" evidence="2">
    <location>
        <begin position="100"/>
        <end position="126"/>
    </location>
</feature>
<feature type="transmembrane region" description="Helical" evidence="2">
    <location>
        <begin position="27"/>
        <end position="47"/>
    </location>
</feature>
<feature type="transmembrane region" description="Helical" evidence="2">
    <location>
        <begin position="209"/>
        <end position="231"/>
    </location>
</feature>
<proteinExistence type="predicted"/>
<dbReference type="AlphaFoldDB" id="A0A6A6DDA9"/>
<name>A0A6A6DDA9_9PEZI</name>
<feature type="transmembrane region" description="Helical" evidence="2">
    <location>
        <begin position="67"/>
        <end position="88"/>
    </location>
</feature>
<evidence type="ECO:0000313" key="4">
    <source>
        <dbReference type="Proteomes" id="UP000800200"/>
    </source>
</evidence>
<keyword evidence="2" id="KW-0472">Membrane</keyword>
<gene>
    <name evidence="3" type="ORF">K469DRAFT_677185</name>
</gene>
<keyword evidence="4" id="KW-1185">Reference proteome</keyword>
<dbReference type="Proteomes" id="UP000800200">
    <property type="component" value="Unassembled WGS sequence"/>
</dbReference>
<sequence>MEANSPQTSQNFRQTLDDGESHWLWKLSLRAALLVLGIIGVGCMGWAVQTSTSNYYGYLDDRWMACWSLITFGCSIIWCAICILVLLLRRPPRPVHPGVAVGMDLVLWLAFIPTMLFAVLACISVLEFGRGGVIDQYDAYGYYWQAPNGTWVYNQTEYAIEYQRNRSCDNPSSNSYYGYGSHEFKTCAEVDAYVNRFWKSLDRRAGVEITGTVCQGLALILHFALFVWACVDTHKRNSQKTSKEAEKLAASIVMNMVRNGAVVPALGQQPMPHPMSHPMPHPMQHPQQHSMASPVGPGQVLQSQIVEHYGNEKRQSARFA</sequence>
<evidence type="ECO:0000313" key="3">
    <source>
        <dbReference type="EMBL" id="KAF2177427.1"/>
    </source>
</evidence>
<accession>A0A6A6DDA9</accession>
<organism evidence="3 4">
    <name type="scientific">Zopfia rhizophila CBS 207.26</name>
    <dbReference type="NCBI Taxonomy" id="1314779"/>
    <lineage>
        <taxon>Eukaryota</taxon>
        <taxon>Fungi</taxon>
        <taxon>Dikarya</taxon>
        <taxon>Ascomycota</taxon>
        <taxon>Pezizomycotina</taxon>
        <taxon>Dothideomycetes</taxon>
        <taxon>Dothideomycetes incertae sedis</taxon>
        <taxon>Zopfiaceae</taxon>
        <taxon>Zopfia</taxon>
    </lineage>
</organism>
<keyword evidence="2" id="KW-1133">Transmembrane helix</keyword>
<feature type="compositionally biased region" description="Pro residues" evidence="1">
    <location>
        <begin position="271"/>
        <end position="283"/>
    </location>
</feature>
<evidence type="ECO:0000256" key="2">
    <source>
        <dbReference type="SAM" id="Phobius"/>
    </source>
</evidence>
<reference evidence="3" key="1">
    <citation type="journal article" date="2020" name="Stud. Mycol.">
        <title>101 Dothideomycetes genomes: a test case for predicting lifestyles and emergence of pathogens.</title>
        <authorList>
            <person name="Haridas S."/>
            <person name="Albert R."/>
            <person name="Binder M."/>
            <person name="Bloem J."/>
            <person name="Labutti K."/>
            <person name="Salamov A."/>
            <person name="Andreopoulos B."/>
            <person name="Baker S."/>
            <person name="Barry K."/>
            <person name="Bills G."/>
            <person name="Bluhm B."/>
            <person name="Cannon C."/>
            <person name="Castanera R."/>
            <person name="Culley D."/>
            <person name="Daum C."/>
            <person name="Ezra D."/>
            <person name="Gonzalez J."/>
            <person name="Henrissat B."/>
            <person name="Kuo A."/>
            <person name="Liang C."/>
            <person name="Lipzen A."/>
            <person name="Lutzoni F."/>
            <person name="Magnuson J."/>
            <person name="Mondo S."/>
            <person name="Nolan M."/>
            <person name="Ohm R."/>
            <person name="Pangilinan J."/>
            <person name="Park H.-J."/>
            <person name="Ramirez L."/>
            <person name="Alfaro M."/>
            <person name="Sun H."/>
            <person name="Tritt A."/>
            <person name="Yoshinaga Y."/>
            <person name="Zwiers L.-H."/>
            <person name="Turgeon B."/>
            <person name="Goodwin S."/>
            <person name="Spatafora J."/>
            <person name="Crous P."/>
            <person name="Grigoriev I."/>
        </authorList>
    </citation>
    <scope>NUCLEOTIDE SEQUENCE</scope>
    <source>
        <strain evidence="3">CBS 207.26</strain>
    </source>
</reference>
<evidence type="ECO:0008006" key="5">
    <source>
        <dbReference type="Google" id="ProtNLM"/>
    </source>
</evidence>
<protein>
    <recommendedName>
        <fullName evidence="5">MARVEL domain-containing protein</fullName>
    </recommendedName>
</protein>
<dbReference type="OrthoDB" id="5279542at2759"/>
<evidence type="ECO:0000256" key="1">
    <source>
        <dbReference type="SAM" id="MobiDB-lite"/>
    </source>
</evidence>
<dbReference type="EMBL" id="ML994688">
    <property type="protein sequence ID" value="KAF2177427.1"/>
    <property type="molecule type" value="Genomic_DNA"/>
</dbReference>
<keyword evidence="2" id="KW-0812">Transmembrane</keyword>
<feature type="region of interest" description="Disordered" evidence="1">
    <location>
        <begin position="268"/>
        <end position="296"/>
    </location>
</feature>